<dbReference type="Proteomes" id="UP000289738">
    <property type="component" value="Chromosome B05"/>
</dbReference>
<dbReference type="SUPFAM" id="SSF48264">
    <property type="entry name" value="Cytochrome P450"/>
    <property type="match status" value="1"/>
</dbReference>
<proteinExistence type="inferred from homology"/>
<evidence type="ECO:0000256" key="8">
    <source>
        <dbReference type="ARBA" id="ARBA00023033"/>
    </source>
</evidence>
<evidence type="ECO:0000256" key="12">
    <source>
        <dbReference type="SAM" id="MobiDB-lite"/>
    </source>
</evidence>
<evidence type="ECO:0000256" key="2">
    <source>
        <dbReference type="ARBA" id="ARBA00004370"/>
    </source>
</evidence>
<dbReference type="InterPro" id="IPR002401">
    <property type="entry name" value="Cyt_P450_E_grp-I"/>
</dbReference>
<keyword evidence="8 11" id="KW-0503">Monooxygenase</keyword>
<sequence length="599" mass="67528">MVAILLGILVFVVAIIVWLHPNDNRNKVPPGPKALPLIGNLHMLRKQPHRTLQALAAKYGPIMFLKLGQVPTVVVSSPEAAELFLKTHDLDFANRPKFQVVETFFSGSKGIGMAQYGWYWRHVRKLCTLQLLSGSKVEMYGPLRRKELGMLVKSLCNASASGEVLNLSVMLKEFSENITYKMVFGRTHDNNRFNLEALVDLVGSAGAFNIADYVPILGIFDFQDLVVSWNYDGVRRKGKGSDDGGGGDVVTRTNEEVSSEAEGEIDRKRVRKKECAIKETEMAMAAKFGMGEEGRTVVGWDGNLVKFLTVEDGIRKKVNKLRKPINEALEHIIEDHQNTNYDDDDNSPQKKDFVDILLSFLDQPMDPDEEQHKHVLTRNDIKAVMMDMIGAAYETSTSAIEWVMSELLKHPNVMKKLQHEIQHAVGGINKQVEENEIENMPYLDMVVKETLRLYPVAPLLVPHVSRNDVVIEGYYIKRNTQIIINAWAIGRDPRVWSENAEKFYPERFEHDNVDILGGDFRFIPFGSGRRGCPGAQLGFATIKFVVAQLVHCFNWQLPFGMSCDELDMNETFGVTIPRTTHLLAIPTFRLIAEAASDKE</sequence>
<comment type="caution">
    <text evidence="13">The sequence shown here is derived from an EMBL/GenBank/DDBJ whole genome shotgun (WGS) entry which is preliminary data.</text>
</comment>
<accession>A0A444Z0A6</accession>
<dbReference type="FunFam" id="1.10.630.10:FF:000126">
    <property type="entry name" value="Predicted protein"/>
    <property type="match status" value="1"/>
</dbReference>
<dbReference type="GO" id="GO:0020037">
    <property type="term" value="F:heme binding"/>
    <property type="evidence" value="ECO:0007669"/>
    <property type="project" value="InterPro"/>
</dbReference>
<evidence type="ECO:0000256" key="10">
    <source>
        <dbReference type="PIRSR" id="PIRSR602401-1"/>
    </source>
</evidence>
<dbReference type="InterPro" id="IPR001128">
    <property type="entry name" value="Cyt_P450"/>
</dbReference>
<dbReference type="PANTHER" id="PTHR47943:SF9">
    <property type="entry name" value="CYTOCHROME P450"/>
    <property type="match status" value="1"/>
</dbReference>
<comment type="similarity">
    <text evidence="3 11">Belongs to the cytochrome P450 family.</text>
</comment>
<dbReference type="GO" id="GO:0005506">
    <property type="term" value="F:iron ion binding"/>
    <property type="evidence" value="ECO:0007669"/>
    <property type="project" value="InterPro"/>
</dbReference>
<dbReference type="InterPro" id="IPR017972">
    <property type="entry name" value="Cyt_P450_CS"/>
</dbReference>
<dbReference type="Gene3D" id="1.10.630.10">
    <property type="entry name" value="Cytochrome P450"/>
    <property type="match status" value="2"/>
</dbReference>
<organism evidence="13 14">
    <name type="scientific">Arachis hypogaea</name>
    <name type="common">Peanut</name>
    <dbReference type="NCBI Taxonomy" id="3818"/>
    <lineage>
        <taxon>Eukaryota</taxon>
        <taxon>Viridiplantae</taxon>
        <taxon>Streptophyta</taxon>
        <taxon>Embryophyta</taxon>
        <taxon>Tracheophyta</taxon>
        <taxon>Spermatophyta</taxon>
        <taxon>Magnoliopsida</taxon>
        <taxon>eudicotyledons</taxon>
        <taxon>Gunneridae</taxon>
        <taxon>Pentapetalae</taxon>
        <taxon>rosids</taxon>
        <taxon>fabids</taxon>
        <taxon>Fabales</taxon>
        <taxon>Fabaceae</taxon>
        <taxon>Papilionoideae</taxon>
        <taxon>50 kb inversion clade</taxon>
        <taxon>dalbergioids sensu lato</taxon>
        <taxon>Dalbergieae</taxon>
        <taxon>Pterocarpus clade</taxon>
        <taxon>Arachis</taxon>
    </lineage>
</organism>
<keyword evidence="14" id="KW-1185">Reference proteome</keyword>
<keyword evidence="5 10" id="KW-0479">Metal-binding</keyword>
<dbReference type="GO" id="GO:0004497">
    <property type="term" value="F:monooxygenase activity"/>
    <property type="evidence" value="ECO:0007669"/>
    <property type="project" value="UniProtKB-KW"/>
</dbReference>
<dbReference type="InterPro" id="IPR036396">
    <property type="entry name" value="Cyt_P450_sf"/>
</dbReference>
<keyword evidence="6 11" id="KW-0560">Oxidoreductase</keyword>
<dbReference type="PROSITE" id="PS00086">
    <property type="entry name" value="CYTOCHROME_P450"/>
    <property type="match status" value="1"/>
</dbReference>
<evidence type="ECO:0000256" key="11">
    <source>
        <dbReference type="RuleBase" id="RU000461"/>
    </source>
</evidence>
<evidence type="ECO:0000313" key="13">
    <source>
        <dbReference type="EMBL" id="RYR07605.1"/>
    </source>
</evidence>
<dbReference type="PRINTS" id="PR00463">
    <property type="entry name" value="EP450I"/>
</dbReference>
<dbReference type="STRING" id="3818.A0A444Z0A6"/>
<comment type="subcellular location">
    <subcellularLocation>
        <location evidence="2">Membrane</location>
    </subcellularLocation>
</comment>
<keyword evidence="4 10" id="KW-0349">Heme</keyword>
<dbReference type="GO" id="GO:0016705">
    <property type="term" value="F:oxidoreductase activity, acting on paired donors, with incorporation or reduction of molecular oxygen"/>
    <property type="evidence" value="ECO:0007669"/>
    <property type="project" value="InterPro"/>
</dbReference>
<feature type="binding site" description="axial binding residue" evidence="10">
    <location>
        <position position="532"/>
    </location>
    <ligand>
        <name>heme</name>
        <dbReference type="ChEBI" id="CHEBI:30413"/>
    </ligand>
    <ligandPart>
        <name>Fe</name>
        <dbReference type="ChEBI" id="CHEBI:18248"/>
    </ligandPart>
</feature>
<keyword evidence="9" id="KW-0472">Membrane</keyword>
<evidence type="ECO:0000313" key="14">
    <source>
        <dbReference type="Proteomes" id="UP000289738"/>
    </source>
</evidence>
<dbReference type="Pfam" id="PF00067">
    <property type="entry name" value="p450"/>
    <property type="match status" value="2"/>
</dbReference>
<dbReference type="GO" id="GO:0016020">
    <property type="term" value="C:membrane"/>
    <property type="evidence" value="ECO:0007669"/>
    <property type="project" value="UniProtKB-SubCell"/>
</dbReference>
<reference evidence="13 14" key="1">
    <citation type="submission" date="2019-01" db="EMBL/GenBank/DDBJ databases">
        <title>Sequencing of cultivated peanut Arachis hypogaea provides insights into genome evolution and oil improvement.</title>
        <authorList>
            <person name="Chen X."/>
        </authorList>
    </citation>
    <scope>NUCLEOTIDE SEQUENCE [LARGE SCALE GENOMIC DNA]</scope>
    <source>
        <strain evidence="14">cv. Fuhuasheng</strain>
        <tissue evidence="13">Leaves</tissue>
    </source>
</reference>
<dbReference type="AlphaFoldDB" id="A0A444Z0A6"/>
<dbReference type="EMBL" id="SDMP01000015">
    <property type="protein sequence ID" value="RYR07605.1"/>
    <property type="molecule type" value="Genomic_DNA"/>
</dbReference>
<evidence type="ECO:0000256" key="3">
    <source>
        <dbReference type="ARBA" id="ARBA00010617"/>
    </source>
</evidence>
<comment type="cofactor">
    <cofactor evidence="1 10">
        <name>heme</name>
        <dbReference type="ChEBI" id="CHEBI:30413"/>
    </cofactor>
</comment>
<dbReference type="CDD" id="cd11072">
    <property type="entry name" value="CYP71-like"/>
    <property type="match status" value="1"/>
</dbReference>
<name>A0A444Z0A6_ARAHY</name>
<evidence type="ECO:0000256" key="4">
    <source>
        <dbReference type="ARBA" id="ARBA00022617"/>
    </source>
</evidence>
<evidence type="ECO:0000256" key="6">
    <source>
        <dbReference type="ARBA" id="ARBA00023002"/>
    </source>
</evidence>
<dbReference type="PANTHER" id="PTHR47943">
    <property type="entry name" value="CYTOCHROME P450 93A3-LIKE"/>
    <property type="match status" value="1"/>
</dbReference>
<evidence type="ECO:0000256" key="1">
    <source>
        <dbReference type="ARBA" id="ARBA00001971"/>
    </source>
</evidence>
<protein>
    <recommendedName>
        <fullName evidence="15">Cytochrome P450</fullName>
    </recommendedName>
</protein>
<feature type="region of interest" description="Disordered" evidence="12">
    <location>
        <begin position="237"/>
        <end position="265"/>
    </location>
</feature>
<evidence type="ECO:0000256" key="5">
    <source>
        <dbReference type="ARBA" id="ARBA00022723"/>
    </source>
</evidence>
<evidence type="ECO:0008006" key="15">
    <source>
        <dbReference type="Google" id="ProtNLM"/>
    </source>
</evidence>
<evidence type="ECO:0000256" key="7">
    <source>
        <dbReference type="ARBA" id="ARBA00023004"/>
    </source>
</evidence>
<gene>
    <name evidence="13" type="ORF">Ahy_B05g074996</name>
</gene>
<evidence type="ECO:0000256" key="9">
    <source>
        <dbReference type="ARBA" id="ARBA00023136"/>
    </source>
</evidence>
<dbReference type="PRINTS" id="PR00385">
    <property type="entry name" value="P450"/>
</dbReference>
<keyword evidence="7 10" id="KW-0408">Iron</keyword>